<dbReference type="EMBL" id="CAEKDK010000007">
    <property type="protein sequence ID" value="CAB4286437.1"/>
    <property type="molecule type" value="Genomic_DNA"/>
</dbReference>
<sequence length="71" mass="7686">MIVGSLPPLDYYLPNGILSNIGNLFSSTVRRKGSKILFGGYDNDDGGHGAGDEMGVVIDCTGHWCSRLWQI</sequence>
<protein>
    <submittedName>
        <fullName evidence="1">Uncharacterized protein</fullName>
    </submittedName>
</protein>
<name>A0A6J5VFN0_PRUAR</name>
<dbReference type="Proteomes" id="UP000507222">
    <property type="component" value="Unassembled WGS sequence"/>
</dbReference>
<accession>A0A6J5VFN0</accession>
<proteinExistence type="predicted"/>
<reference evidence="1 2" key="1">
    <citation type="submission" date="2020-05" db="EMBL/GenBank/DDBJ databases">
        <authorList>
            <person name="Campoy J."/>
            <person name="Schneeberger K."/>
            <person name="Spophaly S."/>
        </authorList>
    </citation>
    <scope>NUCLEOTIDE SEQUENCE [LARGE SCALE GENOMIC DNA]</scope>
    <source>
        <strain evidence="1">PruArmRojPasFocal</strain>
    </source>
</reference>
<organism evidence="1 2">
    <name type="scientific">Prunus armeniaca</name>
    <name type="common">Apricot</name>
    <name type="synonym">Armeniaca vulgaris</name>
    <dbReference type="NCBI Taxonomy" id="36596"/>
    <lineage>
        <taxon>Eukaryota</taxon>
        <taxon>Viridiplantae</taxon>
        <taxon>Streptophyta</taxon>
        <taxon>Embryophyta</taxon>
        <taxon>Tracheophyta</taxon>
        <taxon>Spermatophyta</taxon>
        <taxon>Magnoliopsida</taxon>
        <taxon>eudicotyledons</taxon>
        <taxon>Gunneridae</taxon>
        <taxon>Pentapetalae</taxon>
        <taxon>rosids</taxon>
        <taxon>fabids</taxon>
        <taxon>Rosales</taxon>
        <taxon>Rosaceae</taxon>
        <taxon>Amygdaloideae</taxon>
        <taxon>Amygdaleae</taxon>
        <taxon>Prunus</taxon>
    </lineage>
</organism>
<dbReference type="AlphaFoldDB" id="A0A6J5VFN0"/>
<gene>
    <name evidence="1" type="ORF">CURHAP_LOCUS43691</name>
</gene>
<evidence type="ECO:0000313" key="2">
    <source>
        <dbReference type="Proteomes" id="UP000507222"/>
    </source>
</evidence>
<evidence type="ECO:0000313" key="1">
    <source>
        <dbReference type="EMBL" id="CAB4286437.1"/>
    </source>
</evidence>